<organism evidence="1 2">
    <name type="scientific">Acanthamoeba polyphaga moumouvirus</name>
    <dbReference type="NCBI Taxonomy" id="1269028"/>
    <lineage>
        <taxon>Viruses</taxon>
        <taxon>Varidnaviria</taxon>
        <taxon>Bamfordvirae</taxon>
        <taxon>Nucleocytoviricota</taxon>
        <taxon>Megaviricetes</taxon>
        <taxon>Imitervirales</taxon>
        <taxon>Mimiviridae</taxon>
        <taxon>Megamimivirinae</taxon>
        <taxon>Moumouvirus</taxon>
    </lineage>
</organism>
<dbReference type="KEGG" id="vg:14445867"/>
<name>L7RCH9_9VIRU</name>
<dbReference type="Proteomes" id="UP000201640">
    <property type="component" value="Segment"/>
</dbReference>
<dbReference type="RefSeq" id="YP_007354740.1">
    <property type="nucleotide sequence ID" value="NC_020104.1"/>
</dbReference>
<keyword evidence="2" id="KW-1185">Reference proteome</keyword>
<accession>L7RCH9</accession>
<sequence>MFIYNDIIVFISGRDESSTIFLYSIIGNTMETIYVSKEKITNLKYNEDDIILFITEENIKVYSLSEKKIINTLKNNSKYFDFINKEIMIGSKFYGDKTNFYIYNVITGLLIKYASINLETHNIKCVDVNNFENKLQQYLNNFK</sequence>
<reference evidence="1 2" key="1">
    <citation type="journal article" date="2012" name="Genome Biol. Evol.">
        <title>Related Giant Viruses in Distant Locations and Different Habitats: Acanthamoeba polyphaga moumouvirus Represents a Third Lineage of the Mimiviridae That Is Close to the Megavirus Lineage.</title>
        <authorList>
            <person name="Yoosuf N."/>
            <person name="Yutin N."/>
            <person name="Colson P."/>
            <person name="Shabalina S.A."/>
            <person name="Pagnier I."/>
            <person name="Robert C."/>
            <person name="Azza S."/>
            <person name="Klose T."/>
            <person name="Wong J."/>
            <person name="Rossmann M.G."/>
            <person name="La Scola B."/>
            <person name="Raoult D."/>
            <person name="Koonin E.V."/>
        </authorList>
    </citation>
    <scope>NUCLEOTIDE SEQUENCE [LARGE SCALE GENOMIC DNA]</scope>
    <source>
        <strain evidence="1 2">M10A</strain>
    </source>
</reference>
<dbReference type="GeneID" id="14445867"/>
<gene>
    <name evidence="1" type="ORF">Moumou_00786</name>
</gene>
<dbReference type="SUPFAM" id="SSF50978">
    <property type="entry name" value="WD40 repeat-like"/>
    <property type="match status" value="1"/>
</dbReference>
<evidence type="ECO:0000313" key="1">
    <source>
        <dbReference type="EMBL" id="AGC02304.1"/>
    </source>
</evidence>
<proteinExistence type="predicted"/>
<dbReference type="InterPro" id="IPR036322">
    <property type="entry name" value="WD40_repeat_dom_sf"/>
</dbReference>
<protein>
    <submittedName>
        <fullName evidence="1">Uncharacterized protein</fullName>
    </submittedName>
</protein>
<dbReference type="EMBL" id="JX962719">
    <property type="protein sequence ID" value="AGC02304.1"/>
    <property type="molecule type" value="Genomic_DNA"/>
</dbReference>
<evidence type="ECO:0000313" key="2">
    <source>
        <dbReference type="Proteomes" id="UP000201640"/>
    </source>
</evidence>